<dbReference type="Proteomes" id="UP000604273">
    <property type="component" value="Unassembled WGS sequence"/>
</dbReference>
<dbReference type="Gene3D" id="3.30.160.60">
    <property type="entry name" value="Classic Zinc Finger"/>
    <property type="match status" value="1"/>
</dbReference>
<dbReference type="Pfam" id="PF11917">
    <property type="entry name" value="DUF3435"/>
    <property type="match status" value="1"/>
</dbReference>
<reference evidence="3" key="1">
    <citation type="journal article" date="2020" name="BMC Genomics">
        <title>Correction to: Identification and distribution of gene clusters required for synthesis of sphingolipid metabolism inhibitors in diverse species of the filamentous fungus Fusarium.</title>
        <authorList>
            <person name="Kim H.S."/>
            <person name="Lohmar J.M."/>
            <person name="Busman M."/>
            <person name="Brown D.W."/>
            <person name="Naumann T.A."/>
            <person name="Divon H.H."/>
            <person name="Lysoe E."/>
            <person name="Uhlig S."/>
            <person name="Proctor R.H."/>
        </authorList>
    </citation>
    <scope>NUCLEOTIDE SEQUENCE</scope>
    <source>
        <strain evidence="3">NRRL 45417</strain>
    </source>
</reference>
<dbReference type="PANTHER" id="PTHR37535">
    <property type="entry name" value="FLUG DOMAIN PROTEIN"/>
    <property type="match status" value="1"/>
</dbReference>
<reference evidence="3" key="2">
    <citation type="submission" date="2020-05" db="EMBL/GenBank/DDBJ databases">
        <authorList>
            <person name="Kim H.-S."/>
            <person name="Proctor R.H."/>
            <person name="Brown D.W."/>
        </authorList>
    </citation>
    <scope>NUCLEOTIDE SEQUENCE</scope>
    <source>
        <strain evidence="3">NRRL 45417</strain>
    </source>
</reference>
<keyword evidence="1" id="KW-0863">Zinc-finger</keyword>
<dbReference type="InterPro" id="IPR036236">
    <property type="entry name" value="Znf_C2H2_sf"/>
</dbReference>
<organism evidence="3 4">
    <name type="scientific">Fusarium gaditjirri</name>
    <dbReference type="NCBI Taxonomy" id="282569"/>
    <lineage>
        <taxon>Eukaryota</taxon>
        <taxon>Fungi</taxon>
        <taxon>Dikarya</taxon>
        <taxon>Ascomycota</taxon>
        <taxon>Pezizomycotina</taxon>
        <taxon>Sordariomycetes</taxon>
        <taxon>Hypocreomycetidae</taxon>
        <taxon>Hypocreales</taxon>
        <taxon>Nectriaceae</taxon>
        <taxon>Fusarium</taxon>
        <taxon>Fusarium nisikadoi species complex</taxon>
    </lineage>
</organism>
<dbReference type="InterPro" id="IPR013087">
    <property type="entry name" value="Znf_C2H2_type"/>
</dbReference>
<dbReference type="EMBL" id="JABFAI010000099">
    <property type="protein sequence ID" value="KAF4955438.1"/>
    <property type="molecule type" value="Genomic_DNA"/>
</dbReference>
<feature type="domain" description="C2H2-type" evidence="2">
    <location>
        <begin position="574"/>
        <end position="602"/>
    </location>
</feature>
<accession>A0A8H4TCL3</accession>
<comment type="caution">
    <text evidence="3">The sequence shown here is derived from an EMBL/GenBank/DDBJ whole genome shotgun (WGS) entry which is preliminary data.</text>
</comment>
<sequence length="793" mass="91360">MLLDTRQTRQNLFEEAERIKDIVAKFQAAPLSDTTGLTLISRNHLDAAWNQWKKFAQSSGCGIEQPWLDVCMGKDQQCSPYFRAFIFEYLRASKVLRPCLDEREWHEVQTIGQAATLIDVWSKLIRAANVHVIKPRKRAEPHEGRWNLEYCSQRGEDRNQTLVDIGKWIVTEAENWDLSLEQSFEKSESTTEDILRLLQTLWKRAADIPCTKEHRLSFHNAIILLGIGGWRSKSVLDLQYEDVEIARVRDPETGKANLVATITIHHVKQRRLKVHRDQKKRQFSITFIPCKTLCVLSLILSKAFADNAFYGEYRTLQELLPSDHQFVSEDVHYEKVPWRDEMYNKKINNLSYHRLLEIWTRTRIVMGARTGVRIYSLRVGTAGKLDGQLTPALRNYILSQSSGVYESSYHPVQIRENLMKISFGRLAGLKDQLIDQMTRMSLRCDPGAPIYITKEDLEGFEKRKDLTLLRSQPPSAAVQSKIKYIRDTLEALLLDKRRQEYFDNVDKKKPIDQANAGTTDPRRKMQKAASERAALIAPFFEDEISSSEFIQILVGFLTGSEIVKRPKVVTVEKPKCVLCSRTFVNRQALSRHVWDFHTFEHPFKCLECHRIGNGPVIVPAGRDAWSRHLADYHGKAQVPNPESAKTAYCPFCAKTTTPRGFFLHYKNHETKIGEPFWCPECTKAQKRHWVDGGSEDWIQHLRTSHNGDWNIHGAVILGKRKVEDGEVSPCKRAKTSRLQAKVELKCASERQCEQFEDGMKSGSELDWTPDPIGEHDGEEFWVPGDDRYYSQFA</sequence>
<dbReference type="SUPFAM" id="SSF57667">
    <property type="entry name" value="beta-beta-alpha zinc fingers"/>
    <property type="match status" value="1"/>
</dbReference>
<evidence type="ECO:0000313" key="4">
    <source>
        <dbReference type="Proteomes" id="UP000604273"/>
    </source>
</evidence>
<dbReference type="PANTHER" id="PTHR37535:SF3">
    <property type="entry name" value="FLUG DOMAIN-CONTAINING PROTEIN"/>
    <property type="match status" value="1"/>
</dbReference>
<evidence type="ECO:0000259" key="2">
    <source>
        <dbReference type="PROSITE" id="PS50157"/>
    </source>
</evidence>
<evidence type="ECO:0000313" key="3">
    <source>
        <dbReference type="EMBL" id="KAF4955438.1"/>
    </source>
</evidence>
<dbReference type="InterPro" id="IPR021842">
    <property type="entry name" value="DUF3435"/>
</dbReference>
<dbReference type="PROSITE" id="PS50157">
    <property type="entry name" value="ZINC_FINGER_C2H2_2"/>
    <property type="match status" value="1"/>
</dbReference>
<keyword evidence="1" id="KW-0479">Metal-binding</keyword>
<gene>
    <name evidence="3" type="ORF">FGADI_4548</name>
</gene>
<name>A0A8H4TCL3_9HYPO</name>
<dbReference type="OrthoDB" id="5243844at2759"/>
<dbReference type="AlphaFoldDB" id="A0A8H4TCL3"/>
<protein>
    <recommendedName>
        <fullName evidence="2">C2H2-type domain-containing protein</fullName>
    </recommendedName>
</protein>
<dbReference type="PROSITE" id="PS00028">
    <property type="entry name" value="ZINC_FINGER_C2H2_1"/>
    <property type="match status" value="1"/>
</dbReference>
<evidence type="ECO:0000256" key="1">
    <source>
        <dbReference type="PROSITE-ProRule" id="PRU00042"/>
    </source>
</evidence>
<keyword evidence="1" id="KW-0862">Zinc</keyword>
<keyword evidence="4" id="KW-1185">Reference proteome</keyword>
<proteinExistence type="predicted"/>
<dbReference type="GO" id="GO:0008270">
    <property type="term" value="F:zinc ion binding"/>
    <property type="evidence" value="ECO:0007669"/>
    <property type="project" value="UniProtKB-KW"/>
</dbReference>